<organism evidence="3 4">
    <name type="scientific">Parnassius apollo</name>
    <name type="common">Apollo butterfly</name>
    <name type="synonym">Papilio apollo</name>
    <dbReference type="NCBI Taxonomy" id="110799"/>
    <lineage>
        <taxon>Eukaryota</taxon>
        <taxon>Metazoa</taxon>
        <taxon>Ecdysozoa</taxon>
        <taxon>Arthropoda</taxon>
        <taxon>Hexapoda</taxon>
        <taxon>Insecta</taxon>
        <taxon>Pterygota</taxon>
        <taxon>Neoptera</taxon>
        <taxon>Endopterygota</taxon>
        <taxon>Lepidoptera</taxon>
        <taxon>Glossata</taxon>
        <taxon>Ditrysia</taxon>
        <taxon>Papilionoidea</taxon>
        <taxon>Papilionidae</taxon>
        <taxon>Parnassiinae</taxon>
        <taxon>Parnassini</taxon>
        <taxon>Parnassius</taxon>
        <taxon>Parnassius</taxon>
    </lineage>
</organism>
<dbReference type="EMBL" id="CAJQZP010001137">
    <property type="protein sequence ID" value="CAG5020493.1"/>
    <property type="molecule type" value="Genomic_DNA"/>
</dbReference>
<keyword evidence="2" id="KW-0732">Signal</keyword>
<reference evidence="3" key="1">
    <citation type="submission" date="2021-04" db="EMBL/GenBank/DDBJ databases">
        <authorList>
            <person name="Tunstrom K."/>
        </authorList>
    </citation>
    <scope>NUCLEOTIDE SEQUENCE</scope>
</reference>
<evidence type="ECO:0000256" key="2">
    <source>
        <dbReference type="SAM" id="SignalP"/>
    </source>
</evidence>
<evidence type="ECO:0000313" key="3">
    <source>
        <dbReference type="EMBL" id="CAG5020493.1"/>
    </source>
</evidence>
<protein>
    <submittedName>
        <fullName evidence="3">(apollo) hypothetical protein</fullName>
    </submittedName>
</protein>
<evidence type="ECO:0000256" key="1">
    <source>
        <dbReference type="SAM" id="MobiDB-lite"/>
    </source>
</evidence>
<dbReference type="Proteomes" id="UP000691718">
    <property type="component" value="Unassembled WGS sequence"/>
</dbReference>
<name>A0A8S3XEA3_PARAO</name>
<feature type="signal peptide" evidence="2">
    <location>
        <begin position="1"/>
        <end position="18"/>
    </location>
</feature>
<keyword evidence="4" id="KW-1185">Reference proteome</keyword>
<gene>
    <name evidence="3" type="ORF">PAPOLLO_LOCUS17293</name>
</gene>
<sequence>MVFFQFLVVVASVCNVFGQRPYFAGSRPIGYPELENKTTTPADEIGNRIGDGTTQRLPVEALGDRDLVDRLSKLPLDKQPFWFINWQVIEANRQKPQTFPLRPNPFAQPPTNGFGNPVISSANTGVTDVNSGTSTDFGNRSGDANINNSEVKTNGSSVFTPQSPVTKPNYESTIKHFLPTSISGTTGSKRFGDGTTQRLPIEALGDWELVDRLSKLPLDQQPFWYINWQSMEANRQKPQTIPLRPNPFVQPPTNGFGNPVISNANTGATDVNSGTNTELVHSVMAFIQFLVVVASACIVFGQRPSFAGSRPIGYPELENKTTPPADELGNRFGEGTTQRLPVEALGDRDLVDRLSKLPLDKQPFWFINWQAIEAHRQKPQTFPLRPNPFAQPPTNGFGNPVISNANTGATNVNSGTSTDFGNRSGDASINSSTVKMNSSSVFTPQSPVTKPNYKSNIKHFLHTSMNGTTESGRTFIRQY</sequence>
<feature type="region of interest" description="Disordered" evidence="1">
    <location>
        <begin position="132"/>
        <end position="166"/>
    </location>
</feature>
<proteinExistence type="predicted"/>
<dbReference type="OrthoDB" id="6612236at2759"/>
<evidence type="ECO:0000313" key="4">
    <source>
        <dbReference type="Proteomes" id="UP000691718"/>
    </source>
</evidence>
<feature type="chain" id="PRO_5035944615" evidence="2">
    <location>
        <begin position="19"/>
        <end position="479"/>
    </location>
</feature>
<feature type="region of interest" description="Disordered" evidence="1">
    <location>
        <begin position="314"/>
        <end position="335"/>
    </location>
</feature>
<accession>A0A8S3XEA3</accession>
<comment type="caution">
    <text evidence="3">The sequence shown here is derived from an EMBL/GenBank/DDBJ whole genome shotgun (WGS) entry which is preliminary data.</text>
</comment>
<dbReference type="AlphaFoldDB" id="A0A8S3XEA3"/>